<keyword evidence="2" id="KW-1185">Reference proteome</keyword>
<protein>
    <submittedName>
        <fullName evidence="1">Uncharacterized protein</fullName>
    </submittedName>
</protein>
<accession>A0A4R2HJE6</accession>
<evidence type="ECO:0000313" key="1">
    <source>
        <dbReference type="EMBL" id="TCO28468.1"/>
    </source>
</evidence>
<name>A0A4R2HJE6_9ACTN</name>
<proteinExistence type="predicted"/>
<gene>
    <name evidence="1" type="ORF">EV652_106454</name>
</gene>
<reference evidence="1 2" key="1">
    <citation type="journal article" date="2015" name="Stand. Genomic Sci.">
        <title>Genomic Encyclopedia of Bacterial and Archaeal Type Strains, Phase III: the genomes of soil and plant-associated and newly described type strains.</title>
        <authorList>
            <person name="Whitman W.B."/>
            <person name="Woyke T."/>
            <person name="Klenk H.P."/>
            <person name="Zhou Y."/>
            <person name="Lilburn T.G."/>
            <person name="Beck B.J."/>
            <person name="De Vos P."/>
            <person name="Vandamme P."/>
            <person name="Eisen J.A."/>
            <person name="Garrity G."/>
            <person name="Hugenholtz P."/>
            <person name="Kyrpides N.C."/>
        </authorList>
    </citation>
    <scope>NUCLEOTIDE SEQUENCE [LARGE SCALE GENOMIC DNA]</scope>
    <source>
        <strain evidence="1 2">VKM Ac-2572</strain>
    </source>
</reference>
<sequence>MATDYAPTLNTSPGGSIDLQYTFTLDNDLIIRLVIAP</sequence>
<comment type="caution">
    <text evidence="1">The sequence shown here is derived from an EMBL/GenBank/DDBJ whole genome shotgun (WGS) entry which is preliminary data.</text>
</comment>
<evidence type="ECO:0000313" key="2">
    <source>
        <dbReference type="Proteomes" id="UP000294508"/>
    </source>
</evidence>
<dbReference type="Proteomes" id="UP000294508">
    <property type="component" value="Unassembled WGS sequence"/>
</dbReference>
<dbReference type="AlphaFoldDB" id="A0A4R2HJE6"/>
<organism evidence="1 2">
    <name type="scientific">Kribbella steppae</name>
    <dbReference type="NCBI Taxonomy" id="2512223"/>
    <lineage>
        <taxon>Bacteria</taxon>
        <taxon>Bacillati</taxon>
        <taxon>Actinomycetota</taxon>
        <taxon>Actinomycetes</taxon>
        <taxon>Propionibacteriales</taxon>
        <taxon>Kribbellaceae</taxon>
        <taxon>Kribbella</taxon>
    </lineage>
</organism>
<dbReference type="EMBL" id="SLWN01000006">
    <property type="protein sequence ID" value="TCO28468.1"/>
    <property type="molecule type" value="Genomic_DNA"/>
</dbReference>